<comment type="caution">
    <text evidence="1">The sequence shown here is derived from an EMBL/GenBank/DDBJ whole genome shotgun (WGS) entry which is preliminary data.</text>
</comment>
<dbReference type="Proteomes" id="UP000306113">
    <property type="component" value="Unassembled WGS sequence"/>
</dbReference>
<organism evidence="1 2">
    <name type="scientific">Thalassobius vesicularis</name>
    <dbReference type="NCBI Taxonomy" id="1294297"/>
    <lineage>
        <taxon>Bacteria</taxon>
        <taxon>Pseudomonadati</taxon>
        <taxon>Pseudomonadota</taxon>
        <taxon>Alphaproteobacteria</taxon>
        <taxon>Rhodobacterales</taxon>
        <taxon>Roseobacteraceae</taxon>
        <taxon>Thalassovita</taxon>
    </lineage>
</organism>
<keyword evidence="2" id="KW-1185">Reference proteome</keyword>
<dbReference type="InterPro" id="IPR011330">
    <property type="entry name" value="Glyco_hydro/deAcase_b/a-brl"/>
</dbReference>
<reference evidence="1 2" key="1">
    <citation type="submission" date="2019-04" db="EMBL/GenBank/DDBJ databases">
        <title>Draft genome sequence of Youngimonas vesicularis.</title>
        <authorList>
            <person name="Hameed A."/>
        </authorList>
    </citation>
    <scope>NUCLEOTIDE SEQUENCE [LARGE SCALE GENOMIC DNA]</scope>
    <source>
        <strain evidence="1 2">CC-AMW-E</strain>
    </source>
</reference>
<gene>
    <name evidence="1" type="ORF">E7681_02645</name>
</gene>
<dbReference type="CDD" id="cd10929">
    <property type="entry name" value="CE4_u5"/>
    <property type="match status" value="1"/>
</dbReference>
<accession>A0A4V3UZG8</accession>
<dbReference type="GO" id="GO:0005975">
    <property type="term" value="P:carbohydrate metabolic process"/>
    <property type="evidence" value="ECO:0007669"/>
    <property type="project" value="InterPro"/>
</dbReference>
<evidence type="ECO:0000313" key="2">
    <source>
        <dbReference type="Proteomes" id="UP000306113"/>
    </source>
</evidence>
<name>A0A4V3UZG8_9RHOB</name>
<sequence length="323" mass="36298">MPGRLIISLDFELMWGVRDRRSVANYGDAIMGGRAAIPLMLAMFGKYQIRVTWATVGLLFARNRDEIRDYSPAIKPAYTDMSLSPYPAISTLGRDEQDDPLHFGRSLLNQIAQTPGQEVASHTFGHVYALEDGMTDEAWRADLQAAVQIAKDAGHTPSSLVFPRNQVGPEHIRIAREIGLVAYRGMPKGRVYRSRSDADLSLPVRALRFADGAIPLLGDQVHEPARAAGGALDVPASRFLRPWSARFPAYSSLHQTRIQREMRLAARRQQDYHLWWHPHNMGRNLEQNLSQLEAILKNFARLRDQYGMLSVNMADIAKEEGLT</sequence>
<proteinExistence type="predicted"/>
<evidence type="ECO:0000313" key="1">
    <source>
        <dbReference type="EMBL" id="THD76755.1"/>
    </source>
</evidence>
<protein>
    <submittedName>
        <fullName evidence="1">Uncharacterized protein</fullName>
    </submittedName>
</protein>
<dbReference type="EMBL" id="SSMD01000001">
    <property type="protein sequence ID" value="THD76755.1"/>
    <property type="molecule type" value="Genomic_DNA"/>
</dbReference>
<dbReference type="SUPFAM" id="SSF88713">
    <property type="entry name" value="Glycoside hydrolase/deacetylase"/>
    <property type="match status" value="1"/>
</dbReference>
<dbReference type="RefSeq" id="WP_136337699.1">
    <property type="nucleotide sequence ID" value="NZ_SSMD01000001.1"/>
</dbReference>
<dbReference type="Gene3D" id="3.20.20.370">
    <property type="entry name" value="Glycoside hydrolase/deacetylase"/>
    <property type="match status" value="1"/>
</dbReference>
<dbReference type="AlphaFoldDB" id="A0A4V3UZG8"/>
<dbReference type="OrthoDB" id="7836272at2"/>